<protein>
    <submittedName>
        <fullName evidence="1">Uncharacterized protein</fullName>
    </submittedName>
</protein>
<organism evidence="1 2">
    <name type="scientific">Aquisalimonas asiatica</name>
    <dbReference type="NCBI Taxonomy" id="406100"/>
    <lineage>
        <taxon>Bacteria</taxon>
        <taxon>Pseudomonadati</taxon>
        <taxon>Pseudomonadota</taxon>
        <taxon>Gammaproteobacteria</taxon>
        <taxon>Chromatiales</taxon>
        <taxon>Ectothiorhodospiraceae</taxon>
        <taxon>Aquisalimonas</taxon>
    </lineage>
</organism>
<dbReference type="EMBL" id="FOEG01000009">
    <property type="protein sequence ID" value="SEP09015.1"/>
    <property type="molecule type" value="Genomic_DNA"/>
</dbReference>
<evidence type="ECO:0000313" key="1">
    <source>
        <dbReference type="EMBL" id="SEP09015.1"/>
    </source>
</evidence>
<proteinExistence type="predicted"/>
<sequence>MNNHRTDEPFVLSHASIAAFEKQARLERNRYMASLIRAGFGRLRAMAARLPEAISARGEAREA</sequence>
<keyword evidence="2" id="KW-1185">Reference proteome</keyword>
<name>A0A1H8V0U0_9GAMM</name>
<dbReference type="STRING" id="406100.SAMN04488052_10941"/>
<reference evidence="1 2" key="1">
    <citation type="submission" date="2016-10" db="EMBL/GenBank/DDBJ databases">
        <authorList>
            <person name="de Groot N.N."/>
        </authorList>
    </citation>
    <scope>NUCLEOTIDE SEQUENCE [LARGE SCALE GENOMIC DNA]</scope>
    <source>
        <strain evidence="1 2">CGMCC 1.6291</strain>
    </source>
</reference>
<evidence type="ECO:0000313" key="2">
    <source>
        <dbReference type="Proteomes" id="UP000199657"/>
    </source>
</evidence>
<dbReference type="RefSeq" id="WP_091645487.1">
    <property type="nucleotide sequence ID" value="NZ_FOEG01000009.1"/>
</dbReference>
<accession>A0A1H8V0U0</accession>
<gene>
    <name evidence="1" type="ORF">SAMN04488052_10941</name>
</gene>
<dbReference type="AlphaFoldDB" id="A0A1H8V0U0"/>
<dbReference type="Proteomes" id="UP000199657">
    <property type="component" value="Unassembled WGS sequence"/>
</dbReference>